<evidence type="ECO:0000313" key="2">
    <source>
        <dbReference type="EMBL" id="CAG8552098.1"/>
    </source>
</evidence>
<evidence type="ECO:0000313" key="3">
    <source>
        <dbReference type="Proteomes" id="UP000789375"/>
    </source>
</evidence>
<feature type="compositionally biased region" description="Basic and acidic residues" evidence="1">
    <location>
        <begin position="1"/>
        <end position="14"/>
    </location>
</feature>
<name>A0A9N9FQ37_FUNMO</name>
<comment type="caution">
    <text evidence="2">The sequence shown here is derived from an EMBL/GenBank/DDBJ whole genome shotgun (WGS) entry which is preliminary data.</text>
</comment>
<accession>A0A9N9FQ37</accession>
<organism evidence="2 3">
    <name type="scientific">Funneliformis mosseae</name>
    <name type="common">Endomycorrhizal fungus</name>
    <name type="synonym">Glomus mosseae</name>
    <dbReference type="NCBI Taxonomy" id="27381"/>
    <lineage>
        <taxon>Eukaryota</taxon>
        <taxon>Fungi</taxon>
        <taxon>Fungi incertae sedis</taxon>
        <taxon>Mucoromycota</taxon>
        <taxon>Glomeromycotina</taxon>
        <taxon>Glomeromycetes</taxon>
        <taxon>Glomerales</taxon>
        <taxon>Glomeraceae</taxon>
        <taxon>Funneliformis</taxon>
    </lineage>
</organism>
<proteinExistence type="predicted"/>
<dbReference type="Proteomes" id="UP000789375">
    <property type="component" value="Unassembled WGS sequence"/>
</dbReference>
<dbReference type="AlphaFoldDB" id="A0A9N9FQ37"/>
<reference evidence="2" key="1">
    <citation type="submission" date="2021-06" db="EMBL/GenBank/DDBJ databases">
        <authorList>
            <person name="Kallberg Y."/>
            <person name="Tangrot J."/>
            <person name="Rosling A."/>
        </authorList>
    </citation>
    <scope>NUCLEOTIDE SEQUENCE</scope>
    <source>
        <strain evidence="2">87-6 pot B 2015</strain>
    </source>
</reference>
<protein>
    <submittedName>
        <fullName evidence="2">7636_t:CDS:1</fullName>
    </submittedName>
</protein>
<feature type="region of interest" description="Disordered" evidence="1">
    <location>
        <begin position="1"/>
        <end position="24"/>
    </location>
</feature>
<sequence length="82" mass="9506">MTHSKKSNEKEQAGLHRNSCKQTPAFEKDQETLSTNLSINDVNIGTWNSTMIILMIPLETLKKIMIQFLPKFQQPHEDLCYQ</sequence>
<keyword evidence="3" id="KW-1185">Reference proteome</keyword>
<evidence type="ECO:0000256" key="1">
    <source>
        <dbReference type="SAM" id="MobiDB-lite"/>
    </source>
</evidence>
<dbReference type="EMBL" id="CAJVPP010001382">
    <property type="protein sequence ID" value="CAG8552098.1"/>
    <property type="molecule type" value="Genomic_DNA"/>
</dbReference>
<gene>
    <name evidence="2" type="ORF">FMOSSE_LOCUS6521</name>
</gene>